<dbReference type="AlphaFoldDB" id="G5J1I7"/>
<evidence type="ECO:0000313" key="2">
    <source>
        <dbReference type="Proteomes" id="UP000003477"/>
    </source>
</evidence>
<dbReference type="Proteomes" id="UP000003477">
    <property type="component" value="Unassembled WGS sequence"/>
</dbReference>
<comment type="caution">
    <text evidence="1">The sequence shown here is derived from an EMBL/GenBank/DDBJ whole genome shotgun (WGS) entry which is preliminary data.</text>
</comment>
<organism evidence="1 2">
    <name type="scientific">Crocosphaera watsonii WH 0003</name>
    <dbReference type="NCBI Taxonomy" id="423471"/>
    <lineage>
        <taxon>Bacteria</taxon>
        <taxon>Bacillati</taxon>
        <taxon>Cyanobacteriota</taxon>
        <taxon>Cyanophyceae</taxon>
        <taxon>Oscillatoriophycideae</taxon>
        <taxon>Chroococcales</taxon>
        <taxon>Aphanothecaceae</taxon>
        <taxon>Crocosphaera</taxon>
    </lineage>
</organism>
<reference evidence="1 2" key="1">
    <citation type="journal article" date="2011" name="Front. Microbiol.">
        <title>Two Strains of Crocosphaera watsonii with Highly Conserved Genomes are Distinguished by Strain-Specific Features.</title>
        <authorList>
            <person name="Bench S.R."/>
            <person name="Ilikchyan I.N."/>
            <person name="Tripp H.J."/>
            <person name="Zehr J.P."/>
        </authorList>
    </citation>
    <scope>NUCLEOTIDE SEQUENCE [LARGE SCALE GENOMIC DNA]</scope>
    <source>
        <strain evidence="1 2">WH 0003</strain>
    </source>
</reference>
<sequence length="173" mass="19657">MFKLFFNSLVLLSFNINHQLSANPSISHIEVIENSQIIAQNSEKTEQFNQLKQELEKAGFEVILELPPRRGAYGLLQVSTKKIWINPVTFDLHIALATLIHESVHASQVCAGNGEIKVLGLTLEPINQARPFFQGYTETHRRDLEREAYTVQTQPNSFELALSLLRENCQLNN</sequence>
<dbReference type="EMBL" id="AESD01000216">
    <property type="protein sequence ID" value="EHJ13945.1"/>
    <property type="molecule type" value="Genomic_DNA"/>
</dbReference>
<proteinExistence type="predicted"/>
<evidence type="ECO:0000313" key="1">
    <source>
        <dbReference type="EMBL" id="EHJ13945.1"/>
    </source>
</evidence>
<protein>
    <submittedName>
        <fullName evidence="1">Uncharacterized protein</fullName>
    </submittedName>
</protein>
<dbReference type="GeneID" id="88765171"/>
<accession>G5J1I7</accession>
<dbReference type="RefSeq" id="WP_007309820.1">
    <property type="nucleotide sequence ID" value="NZ_AESD01000216.1"/>
</dbReference>
<gene>
    <name evidence="1" type="ORF">CWATWH0003_1370</name>
</gene>
<name>G5J1I7_CROWT</name>
<dbReference type="PATRIC" id="fig|423471.3.peg.1270"/>